<sequence length="131" mass="13790">MWPQAATSTGKAGPSLLSAALTAAGSDSGASAQPASTSAAVMATTDAAAMDIVVGRGRLRTVLLQTLVEYDASWPVSWLPSQRSMADLPGLAPSGPQQPELLRKGRLTQRLQWRGPRRHQTDFPYTTTAAT</sequence>
<dbReference type="EMBL" id="BAABKN010000019">
    <property type="protein sequence ID" value="GAA4744507.1"/>
    <property type="molecule type" value="Genomic_DNA"/>
</dbReference>
<proteinExistence type="predicted"/>
<evidence type="ECO:0000313" key="1">
    <source>
        <dbReference type="EMBL" id="GAA4744507.1"/>
    </source>
</evidence>
<gene>
    <name evidence="1" type="ORF">GCM10023350_31520</name>
</gene>
<organism evidence="1 2">
    <name type="scientific">Nocardioides endophyticus</name>
    <dbReference type="NCBI Taxonomy" id="1353775"/>
    <lineage>
        <taxon>Bacteria</taxon>
        <taxon>Bacillati</taxon>
        <taxon>Actinomycetota</taxon>
        <taxon>Actinomycetes</taxon>
        <taxon>Propionibacteriales</taxon>
        <taxon>Nocardioidaceae</taxon>
        <taxon>Nocardioides</taxon>
    </lineage>
</organism>
<reference evidence="2" key="1">
    <citation type="journal article" date="2019" name="Int. J. Syst. Evol. Microbiol.">
        <title>The Global Catalogue of Microorganisms (GCM) 10K type strain sequencing project: providing services to taxonomists for standard genome sequencing and annotation.</title>
        <authorList>
            <consortium name="The Broad Institute Genomics Platform"/>
            <consortium name="The Broad Institute Genome Sequencing Center for Infectious Disease"/>
            <person name="Wu L."/>
            <person name="Ma J."/>
        </authorList>
    </citation>
    <scope>NUCLEOTIDE SEQUENCE [LARGE SCALE GENOMIC DNA]</scope>
    <source>
        <strain evidence="2">JCM 18532</strain>
    </source>
</reference>
<comment type="caution">
    <text evidence="1">The sequence shown here is derived from an EMBL/GenBank/DDBJ whole genome shotgun (WGS) entry which is preliminary data.</text>
</comment>
<evidence type="ECO:0008006" key="3">
    <source>
        <dbReference type="Google" id="ProtNLM"/>
    </source>
</evidence>
<protein>
    <recommendedName>
        <fullName evidence="3">Secreted protein</fullName>
    </recommendedName>
</protein>
<dbReference type="Proteomes" id="UP001499882">
    <property type="component" value="Unassembled WGS sequence"/>
</dbReference>
<accession>A0ABP8Z2A8</accession>
<name>A0ABP8Z2A8_9ACTN</name>
<evidence type="ECO:0000313" key="2">
    <source>
        <dbReference type="Proteomes" id="UP001499882"/>
    </source>
</evidence>
<keyword evidence="2" id="KW-1185">Reference proteome</keyword>